<dbReference type="GO" id="GO:0003677">
    <property type="term" value="F:DNA binding"/>
    <property type="evidence" value="ECO:0007669"/>
    <property type="project" value="UniProtKB-KW"/>
</dbReference>
<dbReference type="InterPro" id="IPR010982">
    <property type="entry name" value="Lambda_DNA-bd_dom_sf"/>
</dbReference>
<evidence type="ECO:0000259" key="4">
    <source>
        <dbReference type="PROSITE" id="PS50943"/>
    </source>
</evidence>
<dbReference type="InterPro" id="IPR050807">
    <property type="entry name" value="TransReg_Diox_bact_type"/>
</dbReference>
<dbReference type="EMBL" id="PIQO01000014">
    <property type="protein sequence ID" value="PKR83889.1"/>
    <property type="molecule type" value="Genomic_DNA"/>
</dbReference>
<feature type="domain" description="HTH cro/C1-type" evidence="4">
    <location>
        <begin position="26"/>
        <end position="81"/>
    </location>
</feature>
<sequence length="87" mass="9905">MKDKRIPLSKQKEIEQQFLQALGKKIRKLRFENDNMSQEALGLECNLDRTYIGGIERGERNPTVLNLKKIADALGVSVEQLFSEGSK</sequence>
<reference evidence="5 6" key="1">
    <citation type="submission" date="2017-11" db="EMBL/GenBank/DDBJ databases">
        <title>Bacillus camelliae sp. nov., isolated from pu'er tea.</title>
        <authorList>
            <person name="Niu L."/>
        </authorList>
    </citation>
    <scope>NUCLEOTIDE SEQUENCE [LARGE SCALE GENOMIC DNA]</scope>
    <source>
        <strain evidence="5 6">7578-1</strain>
    </source>
</reference>
<keyword evidence="1" id="KW-0805">Transcription regulation</keyword>
<evidence type="ECO:0000313" key="5">
    <source>
        <dbReference type="EMBL" id="PKR83889.1"/>
    </source>
</evidence>
<dbReference type="GO" id="GO:0005829">
    <property type="term" value="C:cytosol"/>
    <property type="evidence" value="ECO:0007669"/>
    <property type="project" value="TreeGrafter"/>
</dbReference>
<dbReference type="PANTHER" id="PTHR46797">
    <property type="entry name" value="HTH-TYPE TRANSCRIPTIONAL REGULATOR"/>
    <property type="match status" value="1"/>
</dbReference>
<proteinExistence type="predicted"/>
<keyword evidence="3" id="KW-0804">Transcription</keyword>
<comment type="caution">
    <text evidence="5">The sequence shown here is derived from an EMBL/GenBank/DDBJ whole genome shotgun (WGS) entry which is preliminary data.</text>
</comment>
<evidence type="ECO:0000256" key="2">
    <source>
        <dbReference type="ARBA" id="ARBA00023125"/>
    </source>
</evidence>
<evidence type="ECO:0000313" key="6">
    <source>
        <dbReference type="Proteomes" id="UP000233440"/>
    </source>
</evidence>
<keyword evidence="2" id="KW-0238">DNA-binding</keyword>
<dbReference type="OrthoDB" id="9814553at2"/>
<dbReference type="AlphaFoldDB" id="A0A2N3LH26"/>
<protein>
    <submittedName>
        <fullName evidence="5">XRE family transcriptional regulator</fullName>
    </submittedName>
</protein>
<dbReference type="CDD" id="cd00093">
    <property type="entry name" value="HTH_XRE"/>
    <property type="match status" value="1"/>
</dbReference>
<dbReference type="PROSITE" id="PS50943">
    <property type="entry name" value="HTH_CROC1"/>
    <property type="match status" value="1"/>
</dbReference>
<dbReference type="Gene3D" id="1.10.260.40">
    <property type="entry name" value="lambda repressor-like DNA-binding domains"/>
    <property type="match status" value="1"/>
</dbReference>
<accession>A0A2N3LH26</accession>
<dbReference type="Pfam" id="PF01381">
    <property type="entry name" value="HTH_3"/>
    <property type="match status" value="1"/>
</dbReference>
<organism evidence="5 6">
    <name type="scientific">Heyndrickxia camelliae</name>
    <dbReference type="NCBI Taxonomy" id="1707093"/>
    <lineage>
        <taxon>Bacteria</taxon>
        <taxon>Bacillati</taxon>
        <taxon>Bacillota</taxon>
        <taxon>Bacilli</taxon>
        <taxon>Bacillales</taxon>
        <taxon>Bacillaceae</taxon>
        <taxon>Heyndrickxia</taxon>
    </lineage>
</organism>
<evidence type="ECO:0000256" key="3">
    <source>
        <dbReference type="ARBA" id="ARBA00023163"/>
    </source>
</evidence>
<dbReference type="GO" id="GO:0003700">
    <property type="term" value="F:DNA-binding transcription factor activity"/>
    <property type="evidence" value="ECO:0007669"/>
    <property type="project" value="TreeGrafter"/>
</dbReference>
<dbReference type="Proteomes" id="UP000233440">
    <property type="component" value="Unassembled WGS sequence"/>
</dbReference>
<gene>
    <name evidence="5" type="ORF">CWO92_16665</name>
</gene>
<dbReference type="InterPro" id="IPR001387">
    <property type="entry name" value="Cro/C1-type_HTH"/>
</dbReference>
<dbReference type="RefSeq" id="WP_101355342.1">
    <property type="nucleotide sequence ID" value="NZ_PIQO01000014.1"/>
</dbReference>
<dbReference type="PANTHER" id="PTHR46797:SF23">
    <property type="entry name" value="HTH-TYPE TRANSCRIPTIONAL REGULATOR SUTR"/>
    <property type="match status" value="1"/>
</dbReference>
<dbReference type="SMART" id="SM00530">
    <property type="entry name" value="HTH_XRE"/>
    <property type="match status" value="1"/>
</dbReference>
<name>A0A2N3LH26_9BACI</name>
<keyword evidence="6" id="KW-1185">Reference proteome</keyword>
<evidence type="ECO:0000256" key="1">
    <source>
        <dbReference type="ARBA" id="ARBA00023015"/>
    </source>
</evidence>
<dbReference type="SUPFAM" id="SSF47413">
    <property type="entry name" value="lambda repressor-like DNA-binding domains"/>
    <property type="match status" value="1"/>
</dbReference>